<feature type="domain" description="HTH gntR-type" evidence="4">
    <location>
        <begin position="6"/>
        <end position="73"/>
    </location>
</feature>
<dbReference type="SMART" id="SM00895">
    <property type="entry name" value="FCD"/>
    <property type="match status" value="1"/>
</dbReference>
<dbReference type="InterPro" id="IPR036390">
    <property type="entry name" value="WH_DNA-bd_sf"/>
</dbReference>
<reference evidence="5 6" key="1">
    <citation type="journal article" date="2019" name="Int. J. Syst. Evol. Microbiol.">
        <title>The Global Catalogue of Microorganisms (GCM) 10K type strain sequencing project: providing services to taxonomists for standard genome sequencing and annotation.</title>
        <authorList>
            <consortium name="The Broad Institute Genomics Platform"/>
            <consortium name="The Broad Institute Genome Sequencing Center for Infectious Disease"/>
            <person name="Wu L."/>
            <person name="Ma J."/>
        </authorList>
    </citation>
    <scope>NUCLEOTIDE SEQUENCE [LARGE SCALE GENOMIC DNA]</scope>
    <source>
        <strain evidence="5 6">JCM 15478</strain>
    </source>
</reference>
<dbReference type="CDD" id="cd07377">
    <property type="entry name" value="WHTH_GntR"/>
    <property type="match status" value="1"/>
</dbReference>
<dbReference type="EMBL" id="BAAAPE010000009">
    <property type="protein sequence ID" value="GAA2079729.1"/>
    <property type="molecule type" value="Genomic_DNA"/>
</dbReference>
<dbReference type="SMART" id="SM00345">
    <property type="entry name" value="HTH_GNTR"/>
    <property type="match status" value="1"/>
</dbReference>
<evidence type="ECO:0000256" key="1">
    <source>
        <dbReference type="ARBA" id="ARBA00023015"/>
    </source>
</evidence>
<dbReference type="RefSeq" id="WP_344529555.1">
    <property type="nucleotide sequence ID" value="NZ_BAAAPE010000009.1"/>
</dbReference>
<keyword evidence="2" id="KW-0238">DNA-binding</keyword>
<evidence type="ECO:0000259" key="4">
    <source>
        <dbReference type="PROSITE" id="PS50949"/>
    </source>
</evidence>
<dbReference type="InterPro" id="IPR011711">
    <property type="entry name" value="GntR_C"/>
</dbReference>
<dbReference type="PANTHER" id="PTHR43537:SF24">
    <property type="entry name" value="GLUCONATE OPERON TRANSCRIPTIONAL REPRESSOR"/>
    <property type="match status" value="1"/>
</dbReference>
<keyword evidence="1" id="KW-0805">Transcription regulation</keyword>
<proteinExistence type="predicted"/>
<name>A0ABN2W4E2_9ACTN</name>
<dbReference type="PROSITE" id="PS50949">
    <property type="entry name" value="HTH_GNTR"/>
    <property type="match status" value="1"/>
</dbReference>
<dbReference type="Gene3D" id="1.10.10.10">
    <property type="entry name" value="Winged helix-like DNA-binding domain superfamily/Winged helix DNA-binding domain"/>
    <property type="match status" value="1"/>
</dbReference>
<accession>A0ABN2W4E2</accession>
<organism evidence="5 6">
    <name type="scientific">Streptomyces albiaxialis</name>
    <dbReference type="NCBI Taxonomy" id="329523"/>
    <lineage>
        <taxon>Bacteria</taxon>
        <taxon>Bacillati</taxon>
        <taxon>Actinomycetota</taxon>
        <taxon>Actinomycetes</taxon>
        <taxon>Kitasatosporales</taxon>
        <taxon>Streptomycetaceae</taxon>
        <taxon>Streptomyces</taxon>
    </lineage>
</organism>
<evidence type="ECO:0000313" key="5">
    <source>
        <dbReference type="EMBL" id="GAA2079729.1"/>
    </source>
</evidence>
<comment type="caution">
    <text evidence="5">The sequence shown here is derived from an EMBL/GenBank/DDBJ whole genome shotgun (WGS) entry which is preliminary data.</text>
</comment>
<dbReference type="PANTHER" id="PTHR43537">
    <property type="entry name" value="TRANSCRIPTIONAL REGULATOR, GNTR FAMILY"/>
    <property type="match status" value="1"/>
</dbReference>
<dbReference type="PRINTS" id="PR00035">
    <property type="entry name" value="HTHGNTR"/>
</dbReference>
<sequence>MGIERRPLREQVKDEILELLGQGRLDTGEPINEIQLAEEVGVSRTPLREALISLEREGIITSERGKGFRFAPIGARELRDVTAILISLESLALELSSPEHLASIAPRLLEEARAFSAPQAPHGTIERYDDAWHDLLLSGCRNTRLMDMISSLKLTVHRYERVLIADEEILQRAAEEHELIAQHLLDGRLEDAVAALKANWTSGMNRILERLESDQEREV</sequence>
<dbReference type="SUPFAM" id="SSF46785">
    <property type="entry name" value="Winged helix' DNA-binding domain"/>
    <property type="match status" value="1"/>
</dbReference>
<dbReference type="Gene3D" id="1.20.120.530">
    <property type="entry name" value="GntR ligand-binding domain-like"/>
    <property type="match status" value="1"/>
</dbReference>
<evidence type="ECO:0000313" key="6">
    <source>
        <dbReference type="Proteomes" id="UP001500016"/>
    </source>
</evidence>
<dbReference type="InterPro" id="IPR000524">
    <property type="entry name" value="Tscrpt_reg_HTH_GntR"/>
</dbReference>
<dbReference type="InterPro" id="IPR008920">
    <property type="entry name" value="TF_FadR/GntR_C"/>
</dbReference>
<keyword evidence="6" id="KW-1185">Reference proteome</keyword>
<dbReference type="InterPro" id="IPR036388">
    <property type="entry name" value="WH-like_DNA-bd_sf"/>
</dbReference>
<gene>
    <name evidence="5" type="ORF">GCM10009801_37520</name>
</gene>
<evidence type="ECO:0000256" key="2">
    <source>
        <dbReference type="ARBA" id="ARBA00023125"/>
    </source>
</evidence>
<protein>
    <submittedName>
        <fullName evidence="5">GntR family transcriptional regulator</fullName>
    </submittedName>
</protein>
<dbReference type="Proteomes" id="UP001500016">
    <property type="component" value="Unassembled WGS sequence"/>
</dbReference>
<evidence type="ECO:0000256" key="3">
    <source>
        <dbReference type="ARBA" id="ARBA00023163"/>
    </source>
</evidence>
<dbReference type="SUPFAM" id="SSF48008">
    <property type="entry name" value="GntR ligand-binding domain-like"/>
    <property type="match status" value="1"/>
</dbReference>
<dbReference type="Pfam" id="PF07729">
    <property type="entry name" value="FCD"/>
    <property type="match status" value="1"/>
</dbReference>
<dbReference type="Pfam" id="PF00392">
    <property type="entry name" value="GntR"/>
    <property type="match status" value="1"/>
</dbReference>
<keyword evidence="3" id="KW-0804">Transcription</keyword>